<evidence type="ECO:0000313" key="2">
    <source>
        <dbReference type="EMBL" id="MCJ2177542.1"/>
    </source>
</evidence>
<sequence length="184" mass="18699">MTKTEPTNPVTPSPMANNVVPLPAAVEEPRPSEKVLTFVKSHPVLTAAGAVAVGVAISALLPRKTGRKALGKALNLAEAAGAAALMFGRNAGEKAHDLGSGAKTQASLLSSKAGDAGQLAAEQLEKYGLAAVAAASALGRATAKRTGKLSETAAEKAMEIGQDADGRSQRVIAAISDLRKRMTH</sequence>
<gene>
    <name evidence="2" type="ORF">MTR64_03135</name>
</gene>
<dbReference type="EMBL" id="JALHLE010000003">
    <property type="protein sequence ID" value="MCJ2177542.1"/>
    <property type="molecule type" value="Genomic_DNA"/>
</dbReference>
<keyword evidence="1" id="KW-0472">Membrane</keyword>
<proteinExistence type="predicted"/>
<evidence type="ECO:0008006" key="4">
    <source>
        <dbReference type="Google" id="ProtNLM"/>
    </source>
</evidence>
<protein>
    <recommendedName>
        <fullName evidence="4">Transmembrane protein</fullName>
    </recommendedName>
</protein>
<reference evidence="2" key="1">
    <citation type="submission" date="2022-03" db="EMBL/GenBank/DDBJ databases">
        <title>Identification of a novel bacterium isolated from mangrove sediments.</title>
        <authorList>
            <person name="Pan X."/>
        </authorList>
    </citation>
    <scope>NUCLEOTIDE SEQUENCE</scope>
    <source>
        <strain evidence="2">B2580</strain>
    </source>
</reference>
<keyword evidence="1" id="KW-1133">Transmembrane helix</keyword>
<dbReference type="RefSeq" id="WP_243990663.1">
    <property type="nucleotide sequence ID" value="NZ_JALHLE010000003.1"/>
</dbReference>
<accession>A0ABT0AXM5</accession>
<evidence type="ECO:0000313" key="3">
    <source>
        <dbReference type="Proteomes" id="UP001162880"/>
    </source>
</evidence>
<evidence type="ECO:0000256" key="1">
    <source>
        <dbReference type="SAM" id="Phobius"/>
    </source>
</evidence>
<keyword evidence="1" id="KW-0812">Transmembrane</keyword>
<organism evidence="2 3">
    <name type="scientific">Novosphingobium album</name>
    <name type="common">ex Hu et al. 2023</name>
    <dbReference type="NCBI Taxonomy" id="2930093"/>
    <lineage>
        <taxon>Bacteria</taxon>
        <taxon>Pseudomonadati</taxon>
        <taxon>Pseudomonadota</taxon>
        <taxon>Alphaproteobacteria</taxon>
        <taxon>Sphingomonadales</taxon>
        <taxon>Sphingomonadaceae</taxon>
        <taxon>Novosphingobium</taxon>
    </lineage>
</organism>
<dbReference type="Proteomes" id="UP001162880">
    <property type="component" value="Unassembled WGS sequence"/>
</dbReference>
<comment type="caution">
    <text evidence="2">The sequence shown here is derived from an EMBL/GenBank/DDBJ whole genome shotgun (WGS) entry which is preliminary data.</text>
</comment>
<name>A0ABT0AXM5_9SPHN</name>
<feature type="transmembrane region" description="Helical" evidence="1">
    <location>
        <begin position="44"/>
        <end position="62"/>
    </location>
</feature>
<keyword evidence="3" id="KW-1185">Reference proteome</keyword>